<comment type="caution">
    <text evidence="2">The sequence shown here is derived from an EMBL/GenBank/DDBJ whole genome shotgun (WGS) entry which is preliminary data.</text>
</comment>
<feature type="region of interest" description="Disordered" evidence="1">
    <location>
        <begin position="1"/>
        <end position="110"/>
    </location>
</feature>
<proteinExistence type="predicted"/>
<dbReference type="Proteomes" id="UP000009131">
    <property type="component" value="Unassembled WGS sequence"/>
</dbReference>
<evidence type="ECO:0000313" key="3">
    <source>
        <dbReference type="Proteomes" id="UP000009131"/>
    </source>
</evidence>
<gene>
    <name evidence="2" type="primary">Mo03002</name>
    <name evidence="2" type="ORF">E5Q_03002</name>
</gene>
<sequence>MSLDSAQGGRDVPSQGANAGEDAGKIDGEPVVGFTTSEPQGEITDPSGLPKDPVYSTSDASHERTKASTGGFSHADDADAHPDTREDSGPADQVDVLAVDRTQTDHPRIRARASSLPAWKLQPTLIRLPSEQCKAKSSQAEHGQEEHKKEADQYSLEASHARCSLHH</sequence>
<dbReference type="RefSeq" id="XP_014566930.1">
    <property type="nucleotide sequence ID" value="XM_014711444.1"/>
</dbReference>
<name>G7E0H6_MIXOS</name>
<protein>
    <submittedName>
        <fullName evidence="2">Uncharacterized protein</fullName>
    </submittedName>
</protein>
<keyword evidence="3" id="KW-1185">Reference proteome</keyword>
<accession>G7E0H6</accession>
<evidence type="ECO:0000313" key="2">
    <source>
        <dbReference type="EMBL" id="GAA96336.1"/>
    </source>
</evidence>
<dbReference type="InParanoid" id="G7E0H6"/>
<feature type="compositionally biased region" description="Basic and acidic residues" evidence="1">
    <location>
        <begin position="142"/>
        <end position="152"/>
    </location>
</feature>
<reference evidence="2 3" key="1">
    <citation type="journal article" date="2011" name="J. Gen. Appl. Microbiol.">
        <title>Draft genome sequencing of the enigmatic basidiomycete Mixia osmundae.</title>
        <authorList>
            <person name="Nishida H."/>
            <person name="Nagatsuka Y."/>
            <person name="Sugiyama J."/>
        </authorList>
    </citation>
    <scope>NUCLEOTIDE SEQUENCE [LARGE SCALE GENOMIC DNA]</scope>
    <source>
        <strain evidence="3">CBS 9802 / IAM 14324 / JCM 22182 / KY 12970</strain>
    </source>
</reference>
<dbReference type="HOGENOM" id="CLU_1594961_0_0_1"/>
<reference evidence="2 3" key="2">
    <citation type="journal article" date="2012" name="Open Biol.">
        <title>Characteristics of nucleosomes and linker DNA regions on the genome of the basidiomycete Mixia osmundae revealed by mono- and dinucleosome mapping.</title>
        <authorList>
            <person name="Nishida H."/>
            <person name="Kondo S."/>
            <person name="Matsumoto T."/>
            <person name="Suzuki Y."/>
            <person name="Yoshikawa H."/>
            <person name="Taylor T.D."/>
            <person name="Sugiyama J."/>
        </authorList>
    </citation>
    <scope>NUCLEOTIDE SEQUENCE [LARGE SCALE GENOMIC DNA]</scope>
    <source>
        <strain evidence="3">CBS 9802 / IAM 14324 / JCM 22182 / KY 12970</strain>
    </source>
</reference>
<feature type="compositionally biased region" description="Basic and acidic residues" evidence="1">
    <location>
        <begin position="74"/>
        <end position="88"/>
    </location>
</feature>
<organism evidence="2 3">
    <name type="scientific">Mixia osmundae (strain CBS 9802 / IAM 14324 / JCM 22182 / KY 12970)</name>
    <dbReference type="NCBI Taxonomy" id="764103"/>
    <lineage>
        <taxon>Eukaryota</taxon>
        <taxon>Fungi</taxon>
        <taxon>Dikarya</taxon>
        <taxon>Basidiomycota</taxon>
        <taxon>Pucciniomycotina</taxon>
        <taxon>Mixiomycetes</taxon>
        <taxon>Mixiales</taxon>
        <taxon>Mixiaceae</taxon>
        <taxon>Mixia</taxon>
    </lineage>
</organism>
<dbReference type="EMBL" id="BABT02000078">
    <property type="protein sequence ID" value="GAA96336.1"/>
    <property type="molecule type" value="Genomic_DNA"/>
</dbReference>
<feature type="region of interest" description="Disordered" evidence="1">
    <location>
        <begin position="131"/>
        <end position="167"/>
    </location>
</feature>
<dbReference type="AlphaFoldDB" id="G7E0H6"/>
<evidence type="ECO:0000256" key="1">
    <source>
        <dbReference type="SAM" id="MobiDB-lite"/>
    </source>
</evidence>